<dbReference type="PANTHER" id="PTHR43660:SF1">
    <property type="entry name" value="DIPEPTIDYL CARBOXYPEPTIDASE"/>
    <property type="match status" value="1"/>
</dbReference>
<keyword evidence="3 9" id="KW-0479">Metal-binding</keyword>
<dbReference type="AlphaFoldDB" id="A0A9D1NJ90"/>
<evidence type="ECO:0000256" key="9">
    <source>
        <dbReference type="RuleBase" id="RU003435"/>
    </source>
</evidence>
<reference evidence="13" key="1">
    <citation type="submission" date="2020-10" db="EMBL/GenBank/DDBJ databases">
        <authorList>
            <person name="Gilroy R."/>
        </authorList>
    </citation>
    <scope>NUCLEOTIDE SEQUENCE</scope>
    <source>
        <strain evidence="13">10669</strain>
    </source>
</reference>
<keyword evidence="2 9" id="KW-0645">Protease</keyword>
<dbReference type="GO" id="GO:0046872">
    <property type="term" value="F:metal ion binding"/>
    <property type="evidence" value="ECO:0007669"/>
    <property type="project" value="UniProtKB-UniRule"/>
</dbReference>
<dbReference type="EC" id="3.4.24.70" evidence="8"/>
<dbReference type="PANTHER" id="PTHR43660">
    <property type="entry name" value="DIPEPTIDYL CARBOXYPEPTIDASE"/>
    <property type="match status" value="1"/>
</dbReference>
<dbReference type="Pfam" id="PF01432">
    <property type="entry name" value="Peptidase_M3"/>
    <property type="match status" value="1"/>
</dbReference>
<feature type="domain" description="Peptidase M3A/M3B catalytic" evidence="11">
    <location>
        <begin position="227"/>
        <end position="675"/>
    </location>
</feature>
<dbReference type="GO" id="GO:0006508">
    <property type="term" value="P:proteolysis"/>
    <property type="evidence" value="ECO:0007669"/>
    <property type="project" value="UniProtKB-KW"/>
</dbReference>
<accession>A0A9D1NJ90</accession>
<evidence type="ECO:0000259" key="11">
    <source>
        <dbReference type="Pfam" id="PF01432"/>
    </source>
</evidence>
<evidence type="ECO:0000256" key="2">
    <source>
        <dbReference type="ARBA" id="ARBA00022670"/>
    </source>
</evidence>
<dbReference type="EMBL" id="DVOG01000053">
    <property type="protein sequence ID" value="HIV03891.1"/>
    <property type="molecule type" value="Genomic_DNA"/>
</dbReference>
<dbReference type="InterPro" id="IPR045090">
    <property type="entry name" value="Pept_M3A_M3B"/>
</dbReference>
<dbReference type="Gene3D" id="1.20.1050.40">
    <property type="entry name" value="Endopeptidase. Chain P, domain 1"/>
    <property type="match status" value="1"/>
</dbReference>
<dbReference type="GO" id="GO:0005829">
    <property type="term" value="C:cytosol"/>
    <property type="evidence" value="ECO:0007669"/>
    <property type="project" value="UniProtKB-ARBA"/>
</dbReference>
<evidence type="ECO:0000256" key="4">
    <source>
        <dbReference type="ARBA" id="ARBA00022801"/>
    </source>
</evidence>
<dbReference type="Gene3D" id="3.40.390.10">
    <property type="entry name" value="Collagenase (Catalytic Domain)"/>
    <property type="match status" value="1"/>
</dbReference>
<comment type="similarity">
    <text evidence="1 9">Belongs to the peptidase M3 family.</text>
</comment>
<evidence type="ECO:0000256" key="8">
    <source>
        <dbReference type="ARBA" id="ARBA00026100"/>
    </source>
</evidence>
<evidence type="ECO:0000259" key="12">
    <source>
        <dbReference type="Pfam" id="PF19310"/>
    </source>
</evidence>
<evidence type="ECO:0000256" key="5">
    <source>
        <dbReference type="ARBA" id="ARBA00022833"/>
    </source>
</evidence>
<evidence type="ECO:0000256" key="1">
    <source>
        <dbReference type="ARBA" id="ARBA00006040"/>
    </source>
</evidence>
<dbReference type="CDD" id="cd06456">
    <property type="entry name" value="M3A_DCP"/>
    <property type="match status" value="1"/>
</dbReference>
<feature type="compositionally biased region" description="Basic and acidic residues" evidence="10">
    <location>
        <begin position="663"/>
        <end position="679"/>
    </location>
</feature>
<evidence type="ECO:0000313" key="13">
    <source>
        <dbReference type="EMBL" id="HIV03891.1"/>
    </source>
</evidence>
<dbReference type="Proteomes" id="UP000886812">
    <property type="component" value="Unassembled WGS sequence"/>
</dbReference>
<comment type="cofactor">
    <cofactor evidence="9">
        <name>Zn(2+)</name>
        <dbReference type="ChEBI" id="CHEBI:29105"/>
    </cofactor>
    <text evidence="9">Binds 1 zinc ion.</text>
</comment>
<evidence type="ECO:0000256" key="7">
    <source>
        <dbReference type="ARBA" id="ARBA00024603"/>
    </source>
</evidence>
<comment type="caution">
    <text evidence="13">The sequence shown here is derived from an EMBL/GenBank/DDBJ whole genome shotgun (WGS) entry which is preliminary data.</text>
</comment>
<dbReference type="GO" id="GO:0004222">
    <property type="term" value="F:metalloendopeptidase activity"/>
    <property type="evidence" value="ECO:0007669"/>
    <property type="project" value="UniProtKB-EC"/>
</dbReference>
<dbReference type="InterPro" id="IPR034005">
    <property type="entry name" value="M3A_DCP"/>
</dbReference>
<comment type="catalytic activity">
    <reaction evidence="7">
        <text>Hydrolysis of oligopeptides, with broad specificity. Gly or Ala commonly occur as P1 or P1' residues, but more distant residues are also important, as is shown by the fact that Z-Gly-Pro-Gly-|-Gly-Pro-Ala is cleaved, but not Z-(Gly)(5).</text>
        <dbReference type="EC" id="3.4.24.70"/>
    </reaction>
</comment>
<dbReference type="InterPro" id="IPR024077">
    <property type="entry name" value="Neurolysin/TOP_dom2"/>
</dbReference>
<evidence type="ECO:0000256" key="10">
    <source>
        <dbReference type="SAM" id="MobiDB-lite"/>
    </source>
</evidence>
<feature type="domain" description="Oligopeptidase A N-terminal" evidence="12">
    <location>
        <begin position="60"/>
        <end position="152"/>
    </location>
</feature>
<dbReference type="Pfam" id="PF19310">
    <property type="entry name" value="TOP_N"/>
    <property type="match status" value="1"/>
</dbReference>
<proteinExistence type="inferred from homology"/>
<reference evidence="13" key="2">
    <citation type="journal article" date="2021" name="PeerJ">
        <title>Extensive microbial diversity within the chicken gut microbiome revealed by metagenomics and culture.</title>
        <authorList>
            <person name="Gilroy R."/>
            <person name="Ravi A."/>
            <person name="Getino M."/>
            <person name="Pursley I."/>
            <person name="Horton D.L."/>
            <person name="Alikhan N.F."/>
            <person name="Baker D."/>
            <person name="Gharbi K."/>
            <person name="Hall N."/>
            <person name="Watson M."/>
            <person name="Adriaenssens E.M."/>
            <person name="Foster-Nyarko E."/>
            <person name="Jarju S."/>
            <person name="Secka A."/>
            <person name="Antonio M."/>
            <person name="Oren A."/>
            <person name="Chaudhuri R.R."/>
            <person name="La Ragione R."/>
            <person name="Hildebrand F."/>
            <person name="Pallen M.J."/>
        </authorList>
    </citation>
    <scope>NUCLEOTIDE SEQUENCE</scope>
    <source>
        <strain evidence="13">10669</strain>
    </source>
</reference>
<sequence>MNSEHPFLSEDFYVDWTLLTPEKIVPDVDFALERARGNIEKICAQKPEELSFDATLLGFARATRELSRAWGRVCHLESVENTPALREAYNAALPRVTAFFSGLTLNARLWEKIKAAAARVPAETLSPTRRRFLEETLADFRENGADLPEDKKKRLAEISAELAALTTKFGENVLDATNAWEKFVADEKLLAGIPASALNAAKASAKTKNRPGEFRFTLQAPSFAPVMRCAENAALRREFQEAADAVARGGKFDNTPLIWKILALRDEKAKLLGFANFADFATARRMAKSGGTARRFLEDLRERIGEFFAEENAELAAFARERGCGTARETGKPAPWDVAFLAEKMRRERCDFDEEQLRPYFEVNAVIAGAFAVAEKLFGVRIVEKKGVPAWHPDVKTYEVFDGEKLLGAFYTDWHPRETKRAGAWMNFLATRGDGAPAHLGLICGNLSPSADGAPALLNFDEVLTIFHEFGHLLHHVLSEVEIPELAGTNVAWDFVELPSQIMENWCRQEESLRLFAKHFATGEPLPRALLEKLLRAQKFRAASAAARQLAFAEADLDFHIETEKRIGCDLEKHWNEERAACLVPTAFPQVSPMRKFLHLFAEPTGYAAGYYSYKWAEMLEADCFTRFLKEGILNPKTGRDFREKILARGNAEPPETLFRNFMGRDPDPEALLERDGLSRRGGNAR</sequence>
<keyword evidence="5 9" id="KW-0862">Zinc</keyword>
<dbReference type="FunFam" id="3.40.390.10:FF:000009">
    <property type="entry name" value="Oligopeptidase A"/>
    <property type="match status" value="1"/>
</dbReference>
<evidence type="ECO:0000256" key="3">
    <source>
        <dbReference type="ARBA" id="ARBA00022723"/>
    </source>
</evidence>
<keyword evidence="4 9" id="KW-0378">Hydrolase</keyword>
<name>A0A9D1NJ90_9BACT</name>
<dbReference type="Gene3D" id="1.10.1370.10">
    <property type="entry name" value="Neurolysin, domain 3"/>
    <property type="match status" value="1"/>
</dbReference>
<protein>
    <recommendedName>
        <fullName evidence="8">oligopeptidase A</fullName>
        <ecNumber evidence="8">3.4.24.70</ecNumber>
    </recommendedName>
</protein>
<organism evidence="13 14">
    <name type="scientific">Candidatus Spyradosoma merdigallinarum</name>
    <dbReference type="NCBI Taxonomy" id="2840950"/>
    <lineage>
        <taxon>Bacteria</taxon>
        <taxon>Pseudomonadati</taxon>
        <taxon>Verrucomicrobiota</taxon>
        <taxon>Opitutia</taxon>
        <taxon>Opitutia incertae sedis</taxon>
        <taxon>Candidatus Spyradosoma</taxon>
    </lineage>
</organism>
<dbReference type="InterPro" id="IPR001567">
    <property type="entry name" value="Pept_M3A_M3B_dom"/>
</dbReference>
<feature type="region of interest" description="Disordered" evidence="10">
    <location>
        <begin position="663"/>
        <end position="686"/>
    </location>
</feature>
<keyword evidence="6 9" id="KW-0482">Metalloprotease</keyword>
<evidence type="ECO:0000313" key="14">
    <source>
        <dbReference type="Proteomes" id="UP000886812"/>
    </source>
</evidence>
<evidence type="ECO:0000256" key="6">
    <source>
        <dbReference type="ARBA" id="ARBA00023049"/>
    </source>
</evidence>
<gene>
    <name evidence="13" type="ORF">IAC75_01925</name>
</gene>
<dbReference type="InterPro" id="IPR024079">
    <property type="entry name" value="MetalloPept_cat_dom_sf"/>
</dbReference>
<dbReference type="InterPro" id="IPR045666">
    <property type="entry name" value="OpdA_N"/>
</dbReference>
<dbReference type="InterPro" id="IPR024080">
    <property type="entry name" value="Neurolysin/TOP_N"/>
</dbReference>
<dbReference type="SUPFAM" id="SSF55486">
    <property type="entry name" value="Metalloproteases ('zincins'), catalytic domain"/>
    <property type="match status" value="1"/>
</dbReference>